<protein>
    <recommendedName>
        <fullName evidence="2">Reverse transcriptase domain-containing protein</fullName>
    </recommendedName>
</protein>
<sequence>MIELREMFQAWSQQQVGNLDSYSPKPSQYQKIPIYYDDDDDEESSTPLRDIIISELPPCIAITPGVPNEIYSNPLFDEEIISIIIDLHHFNAESDLKESLFNQDSSIISSSKIDSLLDEFVGKLIFLKSISPEIDEADCDLEEEIRLIEKLLYDNSSPRPLKEFYSKNFDTIIKSFSPSPIPVEDNDSLMEEIDLSLTPDDAMPSGIKNDDYDSEGDILFLGELLSNDSLSLLENESFHFDIPSSARPPVKPPDDDKIKPDTRILTIKVVGDISEHYVLIPRLLPTQSTLASNEERTFVLIRVAKVLNYDVFKLDSRSAIKRWDEYGFVIRPDTAFESLLDDHQEQYEHRDLNKQCKLLYASDQTIQVLVAMPFYNLEFHDNNDSSLGIHITSRLPVNSETVELLTFTPPMGDSPEGMFVIAYWFINPHSPRHQVFYPLDLPVIFFLRLRDRSSIFAARGTSTKILEVIVDEVLK</sequence>
<reference evidence="1" key="1">
    <citation type="journal article" date="2019" name="Sci. Rep.">
        <title>Draft genome of Tanacetum cinerariifolium, the natural source of mosquito coil.</title>
        <authorList>
            <person name="Yamashiro T."/>
            <person name="Shiraishi A."/>
            <person name="Satake H."/>
            <person name="Nakayama K."/>
        </authorList>
    </citation>
    <scope>NUCLEOTIDE SEQUENCE</scope>
</reference>
<comment type="caution">
    <text evidence="1">The sequence shown here is derived from an EMBL/GenBank/DDBJ whole genome shotgun (WGS) entry which is preliminary data.</text>
</comment>
<evidence type="ECO:0008006" key="2">
    <source>
        <dbReference type="Google" id="ProtNLM"/>
    </source>
</evidence>
<name>A0A6L2LRZ6_TANCI</name>
<organism evidence="1">
    <name type="scientific">Tanacetum cinerariifolium</name>
    <name type="common">Dalmatian daisy</name>
    <name type="synonym">Chrysanthemum cinerariifolium</name>
    <dbReference type="NCBI Taxonomy" id="118510"/>
    <lineage>
        <taxon>Eukaryota</taxon>
        <taxon>Viridiplantae</taxon>
        <taxon>Streptophyta</taxon>
        <taxon>Embryophyta</taxon>
        <taxon>Tracheophyta</taxon>
        <taxon>Spermatophyta</taxon>
        <taxon>Magnoliopsida</taxon>
        <taxon>eudicotyledons</taxon>
        <taxon>Gunneridae</taxon>
        <taxon>Pentapetalae</taxon>
        <taxon>asterids</taxon>
        <taxon>campanulids</taxon>
        <taxon>Asterales</taxon>
        <taxon>Asteraceae</taxon>
        <taxon>Asteroideae</taxon>
        <taxon>Anthemideae</taxon>
        <taxon>Anthemidinae</taxon>
        <taxon>Tanacetum</taxon>
    </lineage>
</organism>
<proteinExistence type="predicted"/>
<dbReference type="EMBL" id="BKCJ010005045">
    <property type="protein sequence ID" value="GEU64576.1"/>
    <property type="molecule type" value="Genomic_DNA"/>
</dbReference>
<accession>A0A6L2LRZ6</accession>
<dbReference type="AlphaFoldDB" id="A0A6L2LRZ6"/>
<gene>
    <name evidence="1" type="ORF">Tci_036554</name>
</gene>
<evidence type="ECO:0000313" key="1">
    <source>
        <dbReference type="EMBL" id="GEU64576.1"/>
    </source>
</evidence>